<gene>
    <name evidence="3" type="ORF">U6N30_09775</name>
</gene>
<feature type="compositionally biased region" description="Polar residues" evidence="1">
    <location>
        <begin position="324"/>
        <end position="336"/>
    </location>
</feature>
<name>A0ABZ1B813_9ACTN</name>
<organism evidence="3 4">
    <name type="scientific">Blastococcus brunescens</name>
    <dbReference type="NCBI Taxonomy" id="1564165"/>
    <lineage>
        <taxon>Bacteria</taxon>
        <taxon>Bacillati</taxon>
        <taxon>Actinomycetota</taxon>
        <taxon>Actinomycetes</taxon>
        <taxon>Geodermatophilales</taxon>
        <taxon>Geodermatophilaceae</taxon>
        <taxon>Blastococcus</taxon>
    </lineage>
</organism>
<evidence type="ECO:0000313" key="3">
    <source>
        <dbReference type="EMBL" id="WRL65821.1"/>
    </source>
</evidence>
<dbReference type="PANTHER" id="PTHR43245">
    <property type="entry name" value="BIFUNCTIONAL POLYMYXIN RESISTANCE PROTEIN ARNA"/>
    <property type="match status" value="1"/>
</dbReference>
<sequence length="350" mass="36937">MRILVTGGAGFIGSHIARACLDAGHEVRVLDALLPAVHPAGIEPTVPDGAEMLIGDVRDRATVERALDRVDAVCHQAAMVGLGVDVQDMPEYAGINELGTAVLLAAMARARIGRLVLASSMVVYGEGRYECREHGVVPAAPRRRKELDEGRFEPPCPRCGRALTWDTVPEEAAPDPRNTYAATKLGQEHLASAWAASTGGGVVALRYHNVYGPHMPRDTPYAGVAAIFRSALEAGRAPRVFEDGGQQRDFVHVTDVADANLRALEAEPPGSSLRAYNVASGTPHTVGDMARALAEAFGGRSRRSPGSTGSGTCGTSSRARSWPRRNSASVPGSRSRTACARSPPTPAARP</sequence>
<dbReference type="Proteomes" id="UP001324287">
    <property type="component" value="Chromosome"/>
</dbReference>
<dbReference type="InterPro" id="IPR036291">
    <property type="entry name" value="NAD(P)-bd_dom_sf"/>
</dbReference>
<dbReference type="RefSeq" id="WP_324277138.1">
    <property type="nucleotide sequence ID" value="NZ_CP141261.1"/>
</dbReference>
<dbReference type="PANTHER" id="PTHR43245:SF13">
    <property type="entry name" value="UDP-D-APIOSE_UDP-D-XYLOSE SYNTHASE 2"/>
    <property type="match status" value="1"/>
</dbReference>
<reference evidence="3 4" key="1">
    <citation type="submission" date="2023-12" db="EMBL/GenBank/DDBJ databases">
        <title>Blastococcus brunescens sp. nov., an actonobacterium isolated from sandstone collected in sahara desert.</title>
        <authorList>
            <person name="Gtari M."/>
            <person name="Ghodhbane F."/>
        </authorList>
    </citation>
    <scope>NUCLEOTIDE SEQUENCE [LARGE SCALE GENOMIC DNA]</scope>
    <source>
        <strain evidence="3 4">BMG 8361</strain>
    </source>
</reference>
<accession>A0ABZ1B813</accession>
<protein>
    <submittedName>
        <fullName evidence="3">NAD-dependent epimerase/dehydratase family protein</fullName>
    </submittedName>
</protein>
<proteinExistence type="predicted"/>
<dbReference type="SUPFAM" id="SSF51735">
    <property type="entry name" value="NAD(P)-binding Rossmann-fold domains"/>
    <property type="match status" value="1"/>
</dbReference>
<keyword evidence="4" id="KW-1185">Reference proteome</keyword>
<feature type="domain" description="NAD-dependent epimerase/dehydratase" evidence="2">
    <location>
        <begin position="3"/>
        <end position="129"/>
    </location>
</feature>
<evidence type="ECO:0000259" key="2">
    <source>
        <dbReference type="Pfam" id="PF01370"/>
    </source>
</evidence>
<feature type="domain" description="NAD-dependent epimerase/dehydratase" evidence="2">
    <location>
        <begin position="173"/>
        <end position="279"/>
    </location>
</feature>
<dbReference type="InterPro" id="IPR001509">
    <property type="entry name" value="Epimerase_deHydtase"/>
</dbReference>
<evidence type="ECO:0000313" key="4">
    <source>
        <dbReference type="Proteomes" id="UP001324287"/>
    </source>
</evidence>
<dbReference type="Pfam" id="PF01370">
    <property type="entry name" value="Epimerase"/>
    <property type="match status" value="2"/>
</dbReference>
<dbReference type="EMBL" id="CP141261">
    <property type="protein sequence ID" value="WRL65821.1"/>
    <property type="molecule type" value="Genomic_DNA"/>
</dbReference>
<dbReference type="Gene3D" id="3.40.50.720">
    <property type="entry name" value="NAD(P)-binding Rossmann-like Domain"/>
    <property type="match status" value="2"/>
</dbReference>
<dbReference type="InterPro" id="IPR050177">
    <property type="entry name" value="Lipid_A_modif_metabolic_enz"/>
</dbReference>
<evidence type="ECO:0000256" key="1">
    <source>
        <dbReference type="SAM" id="MobiDB-lite"/>
    </source>
</evidence>
<feature type="region of interest" description="Disordered" evidence="1">
    <location>
        <begin position="297"/>
        <end position="350"/>
    </location>
</feature>